<dbReference type="AlphaFoldDB" id="A0A2N5XWC6"/>
<dbReference type="EMBL" id="PKUQ01000001">
    <property type="protein sequence ID" value="PLW78811.1"/>
    <property type="molecule type" value="Genomic_DNA"/>
</dbReference>
<dbReference type="Gene3D" id="3.40.50.720">
    <property type="entry name" value="NAD(P)-binding Rossmann-like Domain"/>
    <property type="match status" value="1"/>
</dbReference>
<evidence type="ECO:0000259" key="2">
    <source>
        <dbReference type="Pfam" id="PF13478"/>
    </source>
</evidence>
<dbReference type="InterPro" id="IPR014308">
    <property type="entry name" value="Xanthine_DH_XdhC"/>
</dbReference>
<dbReference type="InterPro" id="IPR027051">
    <property type="entry name" value="XdhC_Rossmann_dom"/>
</dbReference>
<dbReference type="SUPFAM" id="SSF51735">
    <property type="entry name" value="NAD(P)-binding Rossmann-fold domains"/>
    <property type="match status" value="1"/>
</dbReference>
<evidence type="ECO:0000313" key="3">
    <source>
        <dbReference type="EMBL" id="PLW78811.1"/>
    </source>
</evidence>
<proteinExistence type="predicted"/>
<dbReference type="Pfam" id="PF02625">
    <property type="entry name" value="XdhC_CoxI"/>
    <property type="match status" value="1"/>
</dbReference>
<gene>
    <name evidence="3" type="primary">xdhC</name>
    <name evidence="3" type="ORF">C0081_00780</name>
</gene>
<dbReference type="InterPro" id="IPR003777">
    <property type="entry name" value="XdhC_CoxI"/>
</dbReference>
<evidence type="ECO:0000259" key="1">
    <source>
        <dbReference type="Pfam" id="PF02625"/>
    </source>
</evidence>
<dbReference type="Pfam" id="PF13478">
    <property type="entry name" value="XdhC_C"/>
    <property type="match status" value="1"/>
</dbReference>
<dbReference type="PANTHER" id="PTHR30388:SF6">
    <property type="entry name" value="XANTHINE DEHYDROGENASE SUBUNIT A-RELATED"/>
    <property type="match status" value="1"/>
</dbReference>
<dbReference type="PANTHER" id="PTHR30388">
    <property type="entry name" value="ALDEHYDE OXIDOREDUCTASE MOLYBDENUM COFACTOR ASSEMBLY PROTEIN"/>
    <property type="match status" value="1"/>
</dbReference>
<feature type="domain" description="XdhC- CoxI" evidence="1">
    <location>
        <begin position="10"/>
        <end position="67"/>
    </location>
</feature>
<dbReference type="Proteomes" id="UP000234881">
    <property type="component" value="Unassembled WGS sequence"/>
</dbReference>
<dbReference type="InterPro" id="IPR052698">
    <property type="entry name" value="MoCofactor_Util/Proc"/>
</dbReference>
<feature type="domain" description="XdhC Rossmann" evidence="2">
    <location>
        <begin position="117"/>
        <end position="260"/>
    </location>
</feature>
<evidence type="ECO:0000313" key="4">
    <source>
        <dbReference type="Proteomes" id="UP000234881"/>
    </source>
</evidence>
<dbReference type="OrthoDB" id="61481at2"/>
<comment type="caution">
    <text evidence="3">The sequence shown here is derived from an EMBL/GenBank/DDBJ whole genome shotgun (WGS) entry which is preliminary data.</text>
</comment>
<dbReference type="InterPro" id="IPR036291">
    <property type="entry name" value="NAD(P)-bd_dom_sf"/>
</dbReference>
<sequence length="278" mass="29745">MRTSLKAFLNAHDRVYQVSLTHVKGSSPREVGATLYVATDALWGTIGGGQLEFMAIDEARRMQRDGTVTRDMTVPLGPEIGQCCGGVVTLRFSMLDAQAQALAKQQETKEIDARPAVYVFGAGHVGRALCAALALLPLRVCVIDSRADELALVAGDVEQRCSPLPEAEIRSAEPGCAYVILTHDHALDFLLVREALLRGDAAYVGMIGSKSKRATFSHWLKQEVGVDADAYLQNLTCPIGAGGSKDKRPAVVAAMVAAEVMTMFDVCPVLESTNPTDA</sequence>
<name>A0A2N5XWC6_9HYPH</name>
<keyword evidence="4" id="KW-1185">Reference proteome</keyword>
<accession>A0A2N5XWC6</accession>
<reference evidence="3 4" key="1">
    <citation type="submission" date="2018-01" db="EMBL/GenBank/DDBJ databases">
        <title>The draft genome sequence of Cohaesibacter sp. H1304.</title>
        <authorList>
            <person name="Wang N.-N."/>
            <person name="Du Z.-J."/>
        </authorList>
    </citation>
    <scope>NUCLEOTIDE SEQUENCE [LARGE SCALE GENOMIC DNA]</scope>
    <source>
        <strain evidence="3 4">H1304</strain>
    </source>
</reference>
<organism evidence="3 4">
    <name type="scientific">Cohaesibacter celericrescens</name>
    <dbReference type="NCBI Taxonomy" id="2067669"/>
    <lineage>
        <taxon>Bacteria</taxon>
        <taxon>Pseudomonadati</taxon>
        <taxon>Pseudomonadota</taxon>
        <taxon>Alphaproteobacteria</taxon>
        <taxon>Hyphomicrobiales</taxon>
        <taxon>Cohaesibacteraceae</taxon>
    </lineage>
</organism>
<protein>
    <submittedName>
        <fullName evidence="3">Xanthine dehydrogenase accessory protein XdhC</fullName>
    </submittedName>
</protein>
<dbReference type="RefSeq" id="WP_101531896.1">
    <property type="nucleotide sequence ID" value="NZ_JBFHIU010000009.1"/>
</dbReference>
<dbReference type="NCBIfam" id="TIGR02964">
    <property type="entry name" value="xanthine_xdhC"/>
    <property type="match status" value="1"/>
</dbReference>